<dbReference type="CDD" id="cd00603">
    <property type="entry name" value="IPT_PCSR"/>
    <property type="match status" value="9"/>
</dbReference>
<dbReference type="PROSITE" id="PS51820">
    <property type="entry name" value="PA14"/>
    <property type="match status" value="1"/>
</dbReference>
<accession>A0AAV7K3H3</accession>
<dbReference type="SMART" id="SM00130">
    <property type="entry name" value="KR"/>
    <property type="match status" value="2"/>
</dbReference>
<evidence type="ECO:0000256" key="12">
    <source>
        <dbReference type="ARBA" id="ARBA00023180"/>
    </source>
</evidence>
<evidence type="ECO:0000259" key="20">
    <source>
        <dbReference type="PROSITE" id="PS51820"/>
    </source>
</evidence>
<keyword evidence="22" id="KW-1185">Reference proteome</keyword>
<dbReference type="GO" id="GO:0042995">
    <property type="term" value="C:cell projection"/>
    <property type="evidence" value="ECO:0007669"/>
    <property type="project" value="UniProtKB-SubCell"/>
</dbReference>
<dbReference type="InterPro" id="IPR013806">
    <property type="entry name" value="Kringle-like"/>
</dbReference>
<dbReference type="SUPFAM" id="SSF49503">
    <property type="entry name" value="Cupredoxins"/>
    <property type="match status" value="1"/>
</dbReference>
<dbReference type="InterPro" id="IPR000001">
    <property type="entry name" value="Kringle"/>
</dbReference>
<keyword evidence="5 14" id="KW-0420">Kringle</keyword>
<keyword evidence="7" id="KW-0732">Signal</keyword>
<dbReference type="PROSITE" id="PS51484">
    <property type="entry name" value="G8"/>
    <property type="match status" value="2"/>
</dbReference>
<comment type="caution">
    <text evidence="14">Lacks conserved residue(s) required for the propagation of feature annotation.</text>
</comment>
<keyword evidence="9 17" id="KW-1133">Transmembrane helix</keyword>
<evidence type="ECO:0000256" key="5">
    <source>
        <dbReference type="ARBA" id="ARBA00022572"/>
    </source>
</evidence>
<dbReference type="PANTHER" id="PTHR46769">
    <property type="entry name" value="POLYCYSTIC KIDNEY AND HEPATIC DISEASE 1 (AUTOSOMAL RECESSIVE)-LIKE 1"/>
    <property type="match status" value="1"/>
</dbReference>
<dbReference type="Gene3D" id="2.60.40.420">
    <property type="entry name" value="Cupredoxins - blue copper proteins"/>
    <property type="match status" value="1"/>
</dbReference>
<evidence type="ECO:0000256" key="17">
    <source>
        <dbReference type="SAM" id="Phobius"/>
    </source>
</evidence>
<dbReference type="InterPro" id="IPR055401">
    <property type="entry name" value="CEMIP_beta-hel_dom"/>
</dbReference>
<dbReference type="InterPro" id="IPR019316">
    <property type="entry name" value="G8_domain"/>
</dbReference>
<keyword evidence="13" id="KW-0966">Cell projection</keyword>
<dbReference type="InterPro" id="IPR037524">
    <property type="entry name" value="PA14/GLEYA"/>
</dbReference>
<keyword evidence="8" id="KW-0677">Repeat</keyword>
<evidence type="ECO:0000259" key="18">
    <source>
        <dbReference type="PROSITE" id="PS50070"/>
    </source>
</evidence>
<dbReference type="SUPFAM" id="SSF81296">
    <property type="entry name" value="E set domains"/>
    <property type="match status" value="9"/>
</dbReference>
<keyword evidence="11 14" id="KW-1015">Disulfide bond</keyword>
<evidence type="ECO:0000256" key="13">
    <source>
        <dbReference type="ARBA" id="ARBA00023273"/>
    </source>
</evidence>
<dbReference type="PROSITE" id="PS50070">
    <property type="entry name" value="KRINGLE_2"/>
    <property type="match status" value="2"/>
</dbReference>
<evidence type="ECO:0000256" key="6">
    <source>
        <dbReference type="ARBA" id="ARBA00022692"/>
    </source>
</evidence>
<dbReference type="InterPro" id="IPR013320">
    <property type="entry name" value="ConA-like_dom_sf"/>
</dbReference>
<dbReference type="Gene3D" id="2.60.120.200">
    <property type="match status" value="1"/>
</dbReference>
<evidence type="ECO:0000259" key="19">
    <source>
        <dbReference type="PROSITE" id="PS51484"/>
    </source>
</evidence>
<evidence type="ECO:0000313" key="22">
    <source>
        <dbReference type="Proteomes" id="UP001165289"/>
    </source>
</evidence>
<keyword evidence="12" id="KW-0325">Glycoprotein</keyword>
<evidence type="ECO:0000256" key="7">
    <source>
        <dbReference type="ARBA" id="ARBA00022729"/>
    </source>
</evidence>
<name>A0AAV7K3H3_9METZ</name>
<feature type="region of interest" description="Disordered" evidence="16">
    <location>
        <begin position="4537"/>
        <end position="4562"/>
    </location>
</feature>
<dbReference type="SMART" id="SM01225">
    <property type="entry name" value="G8"/>
    <property type="match status" value="2"/>
</dbReference>
<protein>
    <submittedName>
        <fullName evidence="21">Fibrocystin-L-like</fullName>
    </submittedName>
</protein>
<evidence type="ECO:0000256" key="4">
    <source>
        <dbReference type="ARBA" id="ARBA00022475"/>
    </source>
</evidence>
<dbReference type="SMART" id="SM00710">
    <property type="entry name" value="PbH1"/>
    <property type="match status" value="9"/>
</dbReference>
<dbReference type="InterPro" id="IPR013783">
    <property type="entry name" value="Ig-like_fold"/>
</dbReference>
<dbReference type="SUPFAM" id="SSF49899">
    <property type="entry name" value="Concanavalin A-like lectins/glucanases"/>
    <property type="match status" value="1"/>
</dbReference>
<dbReference type="InterPro" id="IPR011050">
    <property type="entry name" value="Pectin_lyase_fold/virulence"/>
</dbReference>
<dbReference type="InterPro" id="IPR008972">
    <property type="entry name" value="Cupredoxin"/>
</dbReference>
<feature type="domain" description="Kringle" evidence="18">
    <location>
        <begin position="1474"/>
        <end position="1548"/>
    </location>
</feature>
<dbReference type="InterPro" id="IPR038178">
    <property type="entry name" value="Kringle_sf"/>
</dbReference>
<keyword evidence="4" id="KW-1003">Cell membrane</keyword>
<feature type="compositionally biased region" description="Polar residues" evidence="16">
    <location>
        <begin position="4537"/>
        <end position="4547"/>
    </location>
</feature>
<dbReference type="EMBL" id="JAKMXF010000177">
    <property type="protein sequence ID" value="KAI6655737.1"/>
    <property type="molecule type" value="Genomic_DNA"/>
</dbReference>
<dbReference type="Pfam" id="PF10162">
    <property type="entry name" value="G8"/>
    <property type="match status" value="2"/>
</dbReference>
<dbReference type="InterPro" id="IPR014756">
    <property type="entry name" value="Ig_E-set"/>
</dbReference>
<dbReference type="SUPFAM" id="SSF57440">
    <property type="entry name" value="Kringle-like"/>
    <property type="match status" value="2"/>
</dbReference>
<evidence type="ECO:0000256" key="9">
    <source>
        <dbReference type="ARBA" id="ARBA00022989"/>
    </source>
</evidence>
<dbReference type="Proteomes" id="UP001165289">
    <property type="component" value="Unassembled WGS sequence"/>
</dbReference>
<keyword evidence="10 17" id="KW-0472">Membrane</keyword>
<feature type="disulfide bond" evidence="14">
    <location>
        <begin position="1520"/>
        <end position="1543"/>
    </location>
</feature>
<feature type="disulfide bond" evidence="14">
    <location>
        <begin position="590"/>
        <end position="613"/>
    </location>
</feature>
<evidence type="ECO:0000256" key="10">
    <source>
        <dbReference type="ARBA" id="ARBA00023136"/>
    </source>
</evidence>
<feature type="domain" description="Kringle" evidence="18">
    <location>
        <begin position="547"/>
        <end position="618"/>
    </location>
</feature>
<keyword evidence="15" id="KW-0175">Coiled coil</keyword>
<evidence type="ECO:0000256" key="14">
    <source>
        <dbReference type="PROSITE-ProRule" id="PRU00121"/>
    </source>
</evidence>
<dbReference type="Gene3D" id="2.160.20.10">
    <property type="entry name" value="Single-stranded right-handed beta-helix, Pectin lyase-like"/>
    <property type="match status" value="1"/>
</dbReference>
<dbReference type="Pfam" id="PF01833">
    <property type="entry name" value="TIG"/>
    <property type="match status" value="10"/>
</dbReference>
<evidence type="ECO:0000256" key="2">
    <source>
        <dbReference type="ARBA" id="ARBA00004236"/>
    </source>
</evidence>
<dbReference type="CDD" id="cd00108">
    <property type="entry name" value="KR"/>
    <property type="match status" value="2"/>
</dbReference>
<keyword evidence="6 17" id="KW-0812">Transmembrane</keyword>
<evidence type="ECO:0000256" key="1">
    <source>
        <dbReference type="ARBA" id="ARBA00004167"/>
    </source>
</evidence>
<evidence type="ECO:0000256" key="16">
    <source>
        <dbReference type="SAM" id="MobiDB-lite"/>
    </source>
</evidence>
<dbReference type="InterPro" id="IPR012334">
    <property type="entry name" value="Pectin_lyas_fold"/>
</dbReference>
<dbReference type="Gene3D" id="2.60.40.10">
    <property type="entry name" value="Immunoglobulins"/>
    <property type="match status" value="8"/>
</dbReference>
<dbReference type="InterPro" id="IPR002909">
    <property type="entry name" value="IPT_dom"/>
</dbReference>
<sequence length="5049" mass="562542">METIVCILYMFGSRFSLNVKVLYSIWPRRGSLLGGARVVLYGNNFADDLFFETNEIEFGGSRCQLIEFACSKYVAQCVTGPYGDYRYNHTGEPSATCGELPFSHYDELNVFNVYNPETKITTNGRTYTTTSGHKTFDYLDNYTPKLNHFFPSSASNGDVIEIWLNDINNWDPSVMQRILIGNQVCELINPETNSNYGYARCSGRWCLKIKCRVNNLDSGLYNVEVTTSDFGIAWPTTLSFQILDDCCGFAHIEIIPNIVSVSPSHGSILGGAMVSINGDGFGDDVHSISVNIGGIDCIVQRVSNSKIVCVTGSYTIASNINESILYPGGHGVTRYSYQDISTIYLNNLRDSSKYPDNPDGVSILPWFESHSTNFLSNFGERLEAFFTPCSSGYYSFIISGDDQHELFFSTPQNYSNINKIASSVSYTRFRDYRTKSSKMWLNYNQSYFLRAEFKESYGSDHVTVGVIKHNTELTYFDTEQVSIENQTVSIRTEYLQEVQSLSINISNTVNTQDNPNFTLSLGGKSTLKIDGLSFVMYSGQECYNEIDGIDYRGNVSTTREGVKCQNWVHTSPNTLMENTETNGVGDHNYCRNPDSSPGGPWCYFDSKPGRDYCNIDYCIKDALLYLFTAQCKDHEYNSDDDVMLFDFEDNDILIPNYQFSFVQDSITLADSYCGRNSFKFQTSEKKLYTFNTDDKPLISEAKYLCMAYKIPRDHPLVISFEILEREDYYRWFSFISSTSTNSGDLVPTENIRVHLIETLYDDYNWHYGCFDIFNSLQLSESPLSMEIRHLMRKIELQSIVNTISSMYIDVLSLSYINKSVKQLYPAIHPNGIIVSNLTIEIDKFIYNSSNLTNFNFTFTTTDCNSGIPLIQVNASNDLMLVETKRIQTASQPIRGNFSIMINSSYNYSLIDIQYDVNAVEFLSLIEDEFDVGNANGGIAYSENLCRERKFWISFYNLSGDLDPIIVDSTNLNGNNVSIEVNEVTPGGLIIAPIPGSMLRTVSRKPQIVIKKDGMYASCKGPNTQNQHNSLLVGTSLDWCDYSYSNISQPLITSISPIITCVNTLLTITGTSFGYLSEDISILIGSSKCNIKSISNVNITCIVPHSVGGLQSVVLTKLSFGNMPSDGEFKVDNCFTLVSISHTVGSVRGGLLLTIEATNGFIQFPQEDLLFSMQIEMANKTCHLVSSNHTHALCLTPPSISQTVNITVKLLNNNGVVIANETLTQVFTYSLADTPNVTTINKSSGSILGGDIVTLYITFLPSDNFEVLFAENKVEILSYNSTSITILTPPNPHGNVKVEVIFNNFGLANADIYYEYIFYVCDISQSAGSLFGGQSLTFTGMGFSSEMEIIIGSKKCDIQSISSTEVICTTQSTHSSYSIHRNVVGYYPNTIDKWTPSFLKIYPGDEVVWYWSNTIPNEYLGVFLTSSPTAISPQVTEDQSGESSSATYQHTFQTPGNFYYIAGTDVTNTLSHPADCYLEGEAYIGKLSITNSFIPCLSWTSKYVTENYEYNSPLLGDHNYCRNPNADPKGPWCFASNTNLIAYCNIQKCGTRGQIVVNDSLPVINTKININLKSFQPNIFASCEDVDVTTSPSLSQLNYSYNPPNTPQVYKVITEDVIIPGSFIHLVGINFATNNSGIRIQIGHYNCTSVSLSYDNSSETISCKVPYINCGNYRISLYVENVGWAFFWNDLHKITVSSTITYPPIQYDGSIFGGSLLTFYGQNFHSSNPSDFSILIGNTPCAVQDIILNPINSQNITCLTQLAIDDGYSALILSHKPISYWKFDNLSDIINDSGYLEHFKSKISPQQYFDTSHMNFLSELHHSLIFFTNLMETNFHPAYANFEAFGIELWIRLASPKLDSIIQQYPVSNHQNVSTLYGENRVILENTPYSDARAGYRLILNPCNRLEVWIATGRNETDVDTDECMFNSKLNCSSNCSGIRRVYSMADNDTYSSWYVISGPKLNTSSLDWIHIAFGWEILDGPLNRIITDPSNMEQRSQCIYEFNRRMYCNGQANLFVNGVIYGRNNTTYSPGLSVSKLTIGGTSQLDSYNYNLTNFTGIMDEVVVHTHPLTQEEAQLHYNVSTRKQQIMNVHSTSINYLGIGVTPDVQYPDLSDSYNDAGYALKPTPSQHYIEWKIQSFSTLNINSNDFVIFHWNKIASLIEINEEYFSNCDDSILPLLVLSNSAVENVVNVSLETGHHYFTSDVENHCISEMKILIIVNPRPRLTPLVTTKLLSSNIIQGYTYLYPGLIITNVTSNHFVGSTLNISLNGEITGTENFIVKIGQESISNISVTNNTISCIIPYLAAGTYDIYFEQINFGYIPFNSSDGLVNSRQIQIAPYVLTSIPKSGSLRGGTILTISGTGFSDYIENINITGINCELLESNFTTILCRTLKNSKNNDEDILSTFSVSVNGILSQSMYNFSFLVSYTPIISSLSALSGDLTSIQNGSVLRINGSLLTEYSRIRISSRTDPYDPNCYIGGAECPKVSFADGELRCTVPLLPGGMYTIIVHVPGLGYASEDALLTPNFNVTHLISSVNPPTVGTGGGVLLTISGTGFITMGVSIAQCNNNNEYITTSDENQVSICSHDCEIIDSTESIIRCIAPPSLFDFLHTCNITVNSKLATSHLSNALVYNPDINPIITNFSPITGGTAGGTVITIHGSGFQNTRDSSQFVIVGSSNCTILSWNNSIIMCITSSHGTNIQAEVNVFVTEVGFAIRSNHTYSYIDRWSSNFTWGGESPPREGETVYIPKQFIVLLDISPPPLNLILIEGKLIFEDKLKISLQAKYIVINGGYMQIGTEEEPFSHEAIITLYGNILDPEIPLYGAKVLAIRQGGLDMHGIRRNRTWTRLNETAHISQDYLELQDLVDWKIGDTIVIAPTGKDSNETEERLIANVTGNGYTLILDQPLEFSHLGIRETYSDGSFIDIRAEVGLLSHNIKIQGSRITQSDPRSIESDLYGGHFMVFRPKPDPTDVRISHVEFRFMGQAFRLGRYAIHFHLSDRMNGSYVRFCSIHHTFNRAITAHGVENMVFEGVVVFDIQGHAFFIEDGIEIGNSYINNLGILIRGSSSLLNTDSIPAVFWITNPNNTFEGNSAVGSRAYGFWYDLDPHPSGPSQTDSVCPNRDPFGGFMNNIAHSNAEFGLRIWETYDPHVVPCSSGSARETVTLYNLTSYSNGIHGVEFSVIGNIQVDGFKLADNRDNGIEITETVGDCFHSEIKNTIIISRTKGNSGTAQVGGIRTIRRNYLRLSNVTFINFNEENTVCMRACSHCKEFQGGFIVEFQGITFIGGSEHRKAGFQWEHEVVYIDLDGTFTGSTPGSFVIPNSGILPTDYCNLSISEFSISSLIPGALCSPDVRMLRLAFNQVEPEKTFQGIDASLNNSFGVTLIPWRTKRLTHGNGYMALIPSNYNYTLKFTLGDDTNTDVTSYSASIYHMIPGDYIRISAHYFIQPNHWNMRDETNNVNNRNATISNSIPNLNDNHLDWHFDNSTNILTYLLKGEADTQYCSGRSFSLTSEPCPVDEENEPHCEIENPLDGDYETNTRVWSNPEDWPLNLVPQAGEDVIIESTWRMHLDYTPPDLGTVYVYGELTFDDNQDVNFTANIILIQGPNAHLIIGTAQSHFTHKAIITLTGNRYSEEVVLSRTMNLGSKALGIFGNASLYGIPHEYTWLKLNETAEPESTEIHLNRMPLDWNVGDMIVIAATGYNADNTETATIASIWNNTITLVNPLKNEHLVQTLLSIEARNDPNNVYWQYPQVLAAEVALLSRNIIIQGGEDAEESLNKYHFGCRIFTGQFSTSTEIYTGHFELDSIEIRNCGQGGFFSTRDPRYSIAVKNGLNDMRNSFITKSTIHHGYNTGIGIHVTNGITIQNNVIHRTVDSGIRVGGRSNVIEDNLVILVSSVLPDNPKDKHAVDFPASFEIQGFHYVRRNIAAGSYRLGFRLSGESCLNTGTPMIEHNLAHTTWTGMLITGISENCTTVNTFTSIWAWNYGIFSQTISSLSVSGIVIAVGKIGLNLNTLGPDPIEHLLGNKYISISDSLIIGSLPNEKCIYSIPDYFPANSFDSQGAKSGIMMSYMNKSPFKIFKQWHKANHYPVIDGDCLVSNVTFANFQNRDCTFSDFAITNNPVSPDAVTPITIQRSNIIHVDDNLLMHFYPPNIAWIVQEDCVDMDCDGPKHALVRDIDGTFTSNNDIPTSLIPFAEIRFDETKIPRTWRYDPINDQLLPPSNLAPLGLRGIARGFNLTDIDIDPIDRGCQYVTKWNGYKCNNMDHYVLVIESMDADTEIRRLSPIALNGGDIGNGKYTDLINGPMDHGWCTSYTCLKRLSTFFTIVSSGTNYTIWLTSTAPSHIRFHLLNSDGVSSNSDTGSVIINIWYKDTRRKDAYLNGEFVRPLNQGEDDHRTIGDQYIPNHSQPSGSNYYNYEDQIMHILVKGSTPVSIKTADVIQLSFSLSVTLEQFFDATQFLKNLVSVLNIDENKIRTVNVISESRRRKRLSDGDTIVKIEIGEPPVLSIEVPQTPSSQEQFENTKGNGFNLIDDGANDTVTEPSTEQPPTLAPIPTTNIDDDDATVPSAREFLEDYENEVESYQEHLMSFEEDLAKYNEINDIVNTLVTLIQTNNLTIENATLSGLEIQLPSPPIPPPPPIIPPSYADIETENNETLITPVPEVPTEMPLIPTCNFTQNPDCNSGIRILIPTELVIITQPAEVTGHLLNVILVVRDNEGTVITQLGLAEPWSCIATLVYTNDNSDEESSAPIISGQVEVDFENGIAEFTRLRVSRPAEHLYVYFTTDPGNLISDHSIEFEVISPPSSWPRIHFYFKLQGDYDLIASDLTFRELLISELSIVMDVDLSRIQGFTLSSGSILVEADLLEPFDSDPSDVPTAIQALNQLRNEINMDSFSFSHNSLLYTVEPSSFGSGPGSTVTPPTLNYMVIISIFIGLISIILLIILIVIIGIGVRILFVTRKRYKLRASREGVLTDIYSHESKNVDNAEYQLAESIKEEGLVMMNPIYNFDSLPQVNTPATEEKFEFFAARSLDQEFCLPGTPLPPDTDMD</sequence>
<evidence type="ECO:0000256" key="11">
    <source>
        <dbReference type="ARBA" id="ARBA00023157"/>
    </source>
</evidence>
<comment type="subcellular location">
    <subcellularLocation>
        <location evidence="2">Cell membrane</location>
    </subcellularLocation>
    <subcellularLocation>
        <location evidence="3">Cell projection</location>
    </subcellularLocation>
    <subcellularLocation>
        <location evidence="1">Membrane</location>
        <topology evidence="1">Single-pass membrane protein</topology>
    </subcellularLocation>
</comment>
<dbReference type="Pfam" id="PF00051">
    <property type="entry name" value="Kringle"/>
    <property type="match status" value="2"/>
</dbReference>
<dbReference type="InterPro" id="IPR052387">
    <property type="entry name" value="Fibrocystin"/>
</dbReference>
<dbReference type="Pfam" id="PF24606">
    <property type="entry name" value="CEMIP_beta-hel"/>
    <property type="match status" value="2"/>
</dbReference>
<dbReference type="GO" id="GO:0005886">
    <property type="term" value="C:plasma membrane"/>
    <property type="evidence" value="ECO:0007669"/>
    <property type="project" value="UniProtKB-SubCell"/>
</dbReference>
<dbReference type="SMART" id="SM00429">
    <property type="entry name" value="IPT"/>
    <property type="match status" value="5"/>
</dbReference>
<evidence type="ECO:0000313" key="21">
    <source>
        <dbReference type="EMBL" id="KAI6655737.1"/>
    </source>
</evidence>
<dbReference type="CDD" id="cd00102">
    <property type="entry name" value="IPT"/>
    <property type="match status" value="1"/>
</dbReference>
<feature type="domain" description="G8" evidence="19">
    <location>
        <begin position="3546"/>
        <end position="3671"/>
    </location>
</feature>
<feature type="coiled-coil region" evidence="15">
    <location>
        <begin position="4572"/>
        <end position="4599"/>
    </location>
</feature>
<feature type="domain" description="PA14" evidence="20">
    <location>
        <begin position="327"/>
        <end position="480"/>
    </location>
</feature>
<dbReference type="InterPro" id="IPR018056">
    <property type="entry name" value="Kringle_CS"/>
</dbReference>
<dbReference type="Gene3D" id="2.40.20.10">
    <property type="entry name" value="Plasminogen Kringle 4"/>
    <property type="match status" value="2"/>
</dbReference>
<feature type="transmembrane region" description="Helical" evidence="17">
    <location>
        <begin position="4925"/>
        <end position="4956"/>
    </location>
</feature>
<feature type="domain" description="G8" evidence="19">
    <location>
        <begin position="2732"/>
        <end position="2851"/>
    </location>
</feature>
<gene>
    <name evidence="21" type="ORF">LOD99_1879</name>
</gene>
<organism evidence="21 22">
    <name type="scientific">Oopsacas minuta</name>
    <dbReference type="NCBI Taxonomy" id="111878"/>
    <lineage>
        <taxon>Eukaryota</taxon>
        <taxon>Metazoa</taxon>
        <taxon>Porifera</taxon>
        <taxon>Hexactinellida</taxon>
        <taxon>Hexasterophora</taxon>
        <taxon>Lyssacinosida</taxon>
        <taxon>Leucopsacidae</taxon>
        <taxon>Oopsacas</taxon>
    </lineage>
</organism>
<dbReference type="PROSITE" id="PS00021">
    <property type="entry name" value="KRINGLE_1"/>
    <property type="match status" value="2"/>
</dbReference>
<comment type="caution">
    <text evidence="21">The sequence shown here is derived from an EMBL/GenBank/DDBJ whole genome shotgun (WGS) entry which is preliminary data.</text>
</comment>
<dbReference type="PANTHER" id="PTHR46769:SF2">
    <property type="entry name" value="FIBROCYSTIN-L ISOFORM 2 PRECURSOR-RELATED"/>
    <property type="match status" value="1"/>
</dbReference>
<evidence type="ECO:0000256" key="3">
    <source>
        <dbReference type="ARBA" id="ARBA00004316"/>
    </source>
</evidence>
<evidence type="ECO:0000256" key="15">
    <source>
        <dbReference type="SAM" id="Coils"/>
    </source>
</evidence>
<dbReference type="InterPro" id="IPR006626">
    <property type="entry name" value="PbH1"/>
</dbReference>
<reference evidence="21 22" key="1">
    <citation type="journal article" date="2023" name="BMC Biol.">
        <title>The compact genome of the sponge Oopsacas minuta (Hexactinellida) is lacking key metazoan core genes.</title>
        <authorList>
            <person name="Santini S."/>
            <person name="Schenkelaars Q."/>
            <person name="Jourda C."/>
            <person name="Duchesne M."/>
            <person name="Belahbib H."/>
            <person name="Rocher C."/>
            <person name="Selva M."/>
            <person name="Riesgo A."/>
            <person name="Vervoort M."/>
            <person name="Leys S.P."/>
            <person name="Kodjabachian L."/>
            <person name="Le Bivic A."/>
            <person name="Borchiellini C."/>
            <person name="Claverie J.M."/>
            <person name="Renard E."/>
        </authorList>
    </citation>
    <scope>NUCLEOTIDE SEQUENCE [LARGE SCALE GENOMIC DNA]</scope>
    <source>
        <strain evidence="21">SPO-2</strain>
    </source>
</reference>
<proteinExistence type="predicted"/>
<evidence type="ECO:0000256" key="8">
    <source>
        <dbReference type="ARBA" id="ARBA00022737"/>
    </source>
</evidence>
<dbReference type="SUPFAM" id="SSF51126">
    <property type="entry name" value="Pectin lyase-like"/>
    <property type="match status" value="2"/>
</dbReference>